<keyword evidence="3" id="KW-1185">Reference proteome</keyword>
<dbReference type="PROSITE" id="PS51670">
    <property type="entry name" value="SHKT"/>
    <property type="match status" value="1"/>
</dbReference>
<evidence type="ECO:0000259" key="2">
    <source>
        <dbReference type="PROSITE" id="PS51670"/>
    </source>
</evidence>
<dbReference type="InterPro" id="IPR003582">
    <property type="entry name" value="ShKT_dom"/>
</dbReference>
<sequence>MRAVQTPSLQLISISTGQILSYASEVLSTCKSTGPVLALGHPQTPFGLMAIITPWLKGRPLAIYIFMCTLYKIEMNMIGLSKKKKRHFVILRKKTIQSMVSLTSDGFFVFDKFDVEKNIYDMKWQFFVLHEMYCMADVLNVESSNVLLLKELLQRKSSKKRPLSIFQGWNIKKINAEYYSLETVDENRTAMMRDVLHLNKQGVVFQQMSRIELSAPTTNDLLSKLLNLYICICKHNYSSSFECMDEGPYCHVLKQFCSHEKWAHLVLKCAKTCNKC</sequence>
<name>A0A1I7WJH9_HETBA</name>
<accession>A0A1I7WJH9</accession>
<dbReference type="AlphaFoldDB" id="A0A1I7WJH9"/>
<reference evidence="4" key="1">
    <citation type="submission" date="2016-11" db="UniProtKB">
        <authorList>
            <consortium name="WormBaseParasite"/>
        </authorList>
    </citation>
    <scope>IDENTIFICATION</scope>
</reference>
<evidence type="ECO:0000313" key="4">
    <source>
        <dbReference type="WBParaSite" id="Hba_05121"/>
    </source>
</evidence>
<feature type="domain" description="ShKT" evidence="2">
    <location>
        <begin position="243"/>
        <end position="276"/>
    </location>
</feature>
<protein>
    <submittedName>
        <fullName evidence="4">ShKT domain-containing protein</fullName>
    </submittedName>
</protein>
<proteinExistence type="predicted"/>
<dbReference type="Proteomes" id="UP000095283">
    <property type="component" value="Unplaced"/>
</dbReference>
<evidence type="ECO:0000313" key="3">
    <source>
        <dbReference type="Proteomes" id="UP000095283"/>
    </source>
</evidence>
<dbReference type="WBParaSite" id="Hba_05121">
    <property type="protein sequence ID" value="Hba_05121"/>
    <property type="gene ID" value="Hba_05121"/>
</dbReference>
<organism evidence="3 4">
    <name type="scientific">Heterorhabditis bacteriophora</name>
    <name type="common">Entomopathogenic nematode worm</name>
    <dbReference type="NCBI Taxonomy" id="37862"/>
    <lineage>
        <taxon>Eukaryota</taxon>
        <taxon>Metazoa</taxon>
        <taxon>Ecdysozoa</taxon>
        <taxon>Nematoda</taxon>
        <taxon>Chromadorea</taxon>
        <taxon>Rhabditida</taxon>
        <taxon>Rhabditina</taxon>
        <taxon>Rhabditomorpha</taxon>
        <taxon>Strongyloidea</taxon>
        <taxon>Heterorhabditidae</taxon>
        <taxon>Heterorhabditis</taxon>
    </lineage>
</organism>
<comment type="caution">
    <text evidence="1">Lacks conserved residue(s) required for the propagation of feature annotation.</text>
</comment>
<evidence type="ECO:0000256" key="1">
    <source>
        <dbReference type="PROSITE-ProRule" id="PRU01005"/>
    </source>
</evidence>